<dbReference type="InterPro" id="IPR006680">
    <property type="entry name" value="Amidohydro-rel"/>
</dbReference>
<dbReference type="InterPro" id="IPR051781">
    <property type="entry name" value="Metallo-dep_Hydrolase"/>
</dbReference>
<dbReference type="CDD" id="cd01299">
    <property type="entry name" value="Met_dep_hydrolase_A"/>
    <property type="match status" value="1"/>
</dbReference>
<gene>
    <name evidence="2" type="ordered locus">RER_08620</name>
</gene>
<evidence type="ECO:0000259" key="1">
    <source>
        <dbReference type="Pfam" id="PF01979"/>
    </source>
</evidence>
<proteinExistence type="predicted"/>
<dbReference type="EC" id="3.4.-.-" evidence="2"/>
<dbReference type="Gene3D" id="2.30.40.10">
    <property type="entry name" value="Urease, subunit C, domain 1"/>
    <property type="match status" value="1"/>
</dbReference>
<dbReference type="eggNOG" id="COG1228">
    <property type="taxonomic scope" value="Bacteria"/>
</dbReference>
<dbReference type="InterPro" id="IPR011059">
    <property type="entry name" value="Metal-dep_hydrolase_composite"/>
</dbReference>
<reference evidence="3" key="1">
    <citation type="submission" date="2005-03" db="EMBL/GenBank/DDBJ databases">
        <title>Comparison of the complete genome sequences of Rhodococcus erythropolis PR4 and Rhodococcus opacus B4.</title>
        <authorList>
            <person name="Takarada H."/>
            <person name="Sekine M."/>
            <person name="Hosoyama A."/>
            <person name="Yamada R."/>
            <person name="Fujisawa T."/>
            <person name="Omata S."/>
            <person name="Shimizu A."/>
            <person name="Tsukatani N."/>
            <person name="Tanikawa S."/>
            <person name="Fujita N."/>
            <person name="Harayama S."/>
        </authorList>
    </citation>
    <scope>NUCLEOTIDE SEQUENCE [LARGE SCALE GENOMIC DNA]</scope>
    <source>
        <strain evidence="3">PR4 / NBRC 100887</strain>
    </source>
</reference>
<accession>C0ZQ92</accession>
<dbReference type="Pfam" id="PF01979">
    <property type="entry name" value="Amidohydro_1"/>
    <property type="match status" value="1"/>
</dbReference>
<keyword evidence="2" id="KW-0378">Hydrolase</keyword>
<dbReference type="AlphaFoldDB" id="C0ZQ92"/>
<dbReference type="HOGENOM" id="CLU_023620_2_0_11"/>
<evidence type="ECO:0000313" key="3">
    <source>
        <dbReference type="Proteomes" id="UP000002204"/>
    </source>
</evidence>
<name>C0ZQ92_RHOE4</name>
<dbReference type="KEGG" id="rer:RER_08620"/>
<dbReference type="GO" id="GO:0016810">
    <property type="term" value="F:hydrolase activity, acting on carbon-nitrogen (but not peptide) bonds"/>
    <property type="evidence" value="ECO:0007669"/>
    <property type="project" value="InterPro"/>
</dbReference>
<dbReference type="SUPFAM" id="SSF51338">
    <property type="entry name" value="Composite domain of metallo-dependent hydrolases"/>
    <property type="match status" value="1"/>
</dbReference>
<reference evidence="2 3" key="2">
    <citation type="journal article" date="2006" name="Environ. Microbiol.">
        <title>Sequence analysis of three plasmids harboured in Rhodococcus erythropolis strain PR4.</title>
        <authorList>
            <person name="Sekine M."/>
            <person name="Tanikawa S."/>
            <person name="Omata S."/>
            <person name="Saito M."/>
            <person name="Fujisawa T."/>
            <person name="Tsukatani N."/>
            <person name="Tajima T."/>
            <person name="Sekigawa T."/>
            <person name="Kosugi H."/>
            <person name="Matsuo Y."/>
            <person name="Nishiko R."/>
            <person name="Imamura K."/>
            <person name="Ito M."/>
            <person name="Narita H."/>
            <person name="Tago S."/>
            <person name="Fujita N."/>
            <person name="Harayama S."/>
        </authorList>
    </citation>
    <scope>NUCLEOTIDE SEQUENCE [LARGE SCALE GENOMIC DNA]</scope>
    <source>
        <strain evidence="3">PR4 / NBRC 100887</strain>
    </source>
</reference>
<protein>
    <submittedName>
        <fullName evidence="2">Putative M38 family peptidase</fullName>
        <ecNumber evidence="2">3.4.-.-</ecNumber>
    </submittedName>
</protein>
<dbReference type="EMBL" id="AP008957">
    <property type="protein sequence ID" value="BAH31570.1"/>
    <property type="molecule type" value="Genomic_DNA"/>
</dbReference>
<evidence type="ECO:0000313" key="2">
    <source>
        <dbReference type="EMBL" id="BAH31570.1"/>
    </source>
</evidence>
<dbReference type="Proteomes" id="UP000002204">
    <property type="component" value="Chromosome"/>
</dbReference>
<dbReference type="InterPro" id="IPR057744">
    <property type="entry name" value="OTAase-like"/>
</dbReference>
<feature type="domain" description="Amidohydrolase-related" evidence="1">
    <location>
        <begin position="64"/>
        <end position="416"/>
    </location>
</feature>
<dbReference type="Gene3D" id="3.20.20.140">
    <property type="entry name" value="Metal-dependent hydrolases"/>
    <property type="match status" value="1"/>
</dbReference>
<dbReference type="InterPro" id="IPR032466">
    <property type="entry name" value="Metal_Hydrolase"/>
</dbReference>
<dbReference type="PANTHER" id="PTHR43135">
    <property type="entry name" value="ALPHA-D-RIBOSE 1-METHYLPHOSPHONATE 5-TRIPHOSPHATE DIPHOSPHATASE"/>
    <property type="match status" value="1"/>
</dbReference>
<sequence length="421" mass="44435">MFRRVVSNAREVPLTDVWFAGGMVADGSGTDPVEVDVCVSDGIVTAIGQAPSGSTTVDLDGMLLTPGLIDAHVHLGISSPIRRQFGFELSAAELAAGIFATAGHALDAGFTTVRDVGGIDGGVVDVIASGKVRGPRVLSCGPVQCQTGGHGYYGAAWEPTELWNMHHIPGLCALSLMSGNADELRRNVRESFRRGATFLKLCVTGGVVGGHDHLADTQFTVEEISVAVEEAASRGTYVTVHAHNNAGIRNAVRAGVRCVEHGTDIDEETAQLMREHDVALVPTFAVVEQLTDTESMDLDPAIRDRAAGVRQRMASALAVSRAAGLRIGLGSDLIGPHQQRRGEELRLRAELESPMHALVSATSVNADILGIGDTVGTIRVGMQADMVAWQQDPLHDAKVFADPDMAVLVVKAGHVVKGEVR</sequence>
<dbReference type="PANTHER" id="PTHR43135:SF3">
    <property type="entry name" value="ALPHA-D-RIBOSE 1-METHYLPHOSPHONATE 5-TRIPHOSPHATE DIPHOSPHATASE"/>
    <property type="match status" value="1"/>
</dbReference>
<organism evidence="2 3">
    <name type="scientific">Rhodococcus erythropolis (strain PR4 / NBRC 100887)</name>
    <dbReference type="NCBI Taxonomy" id="234621"/>
    <lineage>
        <taxon>Bacteria</taxon>
        <taxon>Bacillati</taxon>
        <taxon>Actinomycetota</taxon>
        <taxon>Actinomycetes</taxon>
        <taxon>Mycobacteriales</taxon>
        <taxon>Nocardiaceae</taxon>
        <taxon>Rhodococcus</taxon>
        <taxon>Rhodococcus erythropolis group</taxon>
    </lineage>
</organism>
<dbReference type="SUPFAM" id="SSF51556">
    <property type="entry name" value="Metallo-dependent hydrolases"/>
    <property type="match status" value="1"/>
</dbReference>